<feature type="transmembrane region" description="Helical" evidence="1">
    <location>
        <begin position="227"/>
        <end position="249"/>
    </location>
</feature>
<dbReference type="Proteomes" id="UP000320011">
    <property type="component" value="Unassembled WGS sequence"/>
</dbReference>
<comment type="caution">
    <text evidence="3">The sequence shown here is derived from an EMBL/GenBank/DDBJ whole genome shotgun (WGS) entry which is preliminary data.</text>
</comment>
<sequence>MASPPPGAIPPRRVRQAGHYSGPPRYPLMPRWGFPNLTWREPTLVPGLPAGYPPPIERIGTLGRYTATMLWCLVGLAAAGAVGEFWRYALLVISRDAALGSGVVGASDALVIATSLLAVVFGAMSIGFTLWWLLVARQAAADGAGQEQPRSTREVLLGALVPGLNLVMAGAILAELEHMVLRRAPDERPRPSRPVLVWWAAWVLNELCLVLVVIWRFRDGLQAQADAVFLNGLGDLSAAALAGVTAFVVSRMTGLLAPIPPHRLSVRRVVAVEGAPPPAGRPARPAGASR</sequence>
<feature type="transmembrane region" description="Helical" evidence="1">
    <location>
        <begin position="109"/>
        <end position="134"/>
    </location>
</feature>
<dbReference type="OrthoDB" id="3689403at2"/>
<feature type="transmembrane region" description="Helical" evidence="1">
    <location>
        <begin position="196"/>
        <end position="215"/>
    </location>
</feature>
<evidence type="ECO:0000259" key="2">
    <source>
        <dbReference type="Pfam" id="PF14219"/>
    </source>
</evidence>
<organism evidence="3 4">
    <name type="scientific">Amycolatopsis rhizosphaerae</name>
    <dbReference type="NCBI Taxonomy" id="2053003"/>
    <lineage>
        <taxon>Bacteria</taxon>
        <taxon>Bacillati</taxon>
        <taxon>Actinomycetota</taxon>
        <taxon>Actinomycetes</taxon>
        <taxon>Pseudonocardiales</taxon>
        <taxon>Pseudonocardiaceae</taxon>
        <taxon>Amycolatopsis</taxon>
    </lineage>
</organism>
<keyword evidence="1" id="KW-1133">Transmembrane helix</keyword>
<name>A0A558DPL8_9PSEU</name>
<dbReference type="AlphaFoldDB" id="A0A558DPL8"/>
<dbReference type="Pfam" id="PF14219">
    <property type="entry name" value="DUF4328"/>
    <property type="match status" value="1"/>
</dbReference>
<keyword evidence="1" id="KW-0472">Membrane</keyword>
<accession>A0A558DPL8</accession>
<feature type="transmembrane region" description="Helical" evidence="1">
    <location>
        <begin position="68"/>
        <end position="89"/>
    </location>
</feature>
<reference evidence="3 4" key="2">
    <citation type="submission" date="2019-08" db="EMBL/GenBank/DDBJ databases">
        <title>Amycolatopsis acidicola sp. nov., isolated from peat swamp forest soil.</title>
        <authorList>
            <person name="Srisuk N."/>
        </authorList>
    </citation>
    <scope>NUCLEOTIDE SEQUENCE [LARGE SCALE GENOMIC DNA]</scope>
    <source>
        <strain evidence="3 4">TBRC 6029</strain>
    </source>
</reference>
<dbReference type="InterPro" id="IPR025565">
    <property type="entry name" value="DUF4328"/>
</dbReference>
<proteinExistence type="predicted"/>
<reference evidence="3 4" key="1">
    <citation type="submission" date="2019-07" db="EMBL/GenBank/DDBJ databases">
        <authorList>
            <person name="Duangmal K."/>
            <person name="Teo W.F.A."/>
        </authorList>
    </citation>
    <scope>NUCLEOTIDE SEQUENCE [LARGE SCALE GENOMIC DNA]</scope>
    <source>
        <strain evidence="3 4">TBRC 6029</strain>
    </source>
</reference>
<feature type="transmembrane region" description="Helical" evidence="1">
    <location>
        <begin position="155"/>
        <end position="176"/>
    </location>
</feature>
<keyword evidence="1" id="KW-0812">Transmembrane</keyword>
<protein>
    <submittedName>
        <fullName evidence="3">DUF4328 domain-containing protein</fullName>
    </submittedName>
</protein>
<evidence type="ECO:0000256" key="1">
    <source>
        <dbReference type="SAM" id="Phobius"/>
    </source>
</evidence>
<dbReference type="EMBL" id="VJWX01000001">
    <property type="protein sequence ID" value="TVT62981.1"/>
    <property type="molecule type" value="Genomic_DNA"/>
</dbReference>
<keyword evidence="4" id="KW-1185">Reference proteome</keyword>
<feature type="domain" description="DUF4328" evidence="2">
    <location>
        <begin position="95"/>
        <end position="253"/>
    </location>
</feature>
<gene>
    <name evidence="3" type="ORF">FNH05_00070</name>
</gene>
<evidence type="ECO:0000313" key="3">
    <source>
        <dbReference type="EMBL" id="TVT62981.1"/>
    </source>
</evidence>
<evidence type="ECO:0000313" key="4">
    <source>
        <dbReference type="Proteomes" id="UP000320011"/>
    </source>
</evidence>